<dbReference type="Pfam" id="PF01584">
    <property type="entry name" value="CheW"/>
    <property type="match status" value="1"/>
</dbReference>
<evidence type="ECO:0000256" key="7">
    <source>
        <dbReference type="ARBA" id="ARBA00022741"/>
    </source>
</evidence>
<dbReference type="InterPro" id="IPR003594">
    <property type="entry name" value="HATPase_dom"/>
</dbReference>
<evidence type="ECO:0000256" key="6">
    <source>
        <dbReference type="ARBA" id="ARBA00022679"/>
    </source>
</evidence>
<dbReference type="InterPro" id="IPR051315">
    <property type="entry name" value="Bact_Chemotaxis_CheA"/>
</dbReference>
<evidence type="ECO:0000256" key="9">
    <source>
        <dbReference type="ARBA" id="ARBA00022840"/>
    </source>
</evidence>
<dbReference type="GO" id="GO:0005737">
    <property type="term" value="C:cytoplasm"/>
    <property type="evidence" value="ECO:0007669"/>
    <property type="project" value="InterPro"/>
</dbReference>
<keyword evidence="5 12" id="KW-0597">Phosphoprotein</keyword>
<keyword evidence="17" id="KW-1185">Reference proteome</keyword>
<dbReference type="PANTHER" id="PTHR43395:SF10">
    <property type="entry name" value="CHEMOTAXIS PROTEIN CHEA"/>
    <property type="match status" value="1"/>
</dbReference>
<dbReference type="Gene3D" id="1.20.120.160">
    <property type="entry name" value="HPT domain"/>
    <property type="match status" value="1"/>
</dbReference>
<evidence type="ECO:0000256" key="8">
    <source>
        <dbReference type="ARBA" id="ARBA00022777"/>
    </source>
</evidence>
<dbReference type="InterPro" id="IPR037006">
    <property type="entry name" value="CheA-like_homodim_sf"/>
</dbReference>
<dbReference type="InterPro" id="IPR036097">
    <property type="entry name" value="HisK_dim/P_sf"/>
</dbReference>
<evidence type="ECO:0000313" key="16">
    <source>
        <dbReference type="EMBL" id="NGQ91803.1"/>
    </source>
</evidence>
<dbReference type="SUPFAM" id="SSF47226">
    <property type="entry name" value="Histidine-containing phosphotransfer domain, HPT domain"/>
    <property type="match status" value="1"/>
</dbReference>
<gene>
    <name evidence="16" type="ORF">G5V65_12935</name>
</gene>
<dbReference type="GO" id="GO:0000155">
    <property type="term" value="F:phosphorelay sensor kinase activity"/>
    <property type="evidence" value="ECO:0007669"/>
    <property type="project" value="InterPro"/>
</dbReference>
<dbReference type="SMART" id="SM00387">
    <property type="entry name" value="HATPase_c"/>
    <property type="match status" value="1"/>
</dbReference>
<dbReference type="CDD" id="cd00088">
    <property type="entry name" value="HPT"/>
    <property type="match status" value="1"/>
</dbReference>
<reference evidence="16 17" key="1">
    <citation type="submission" date="2020-02" db="EMBL/GenBank/DDBJ databases">
        <title>Rhodobacter translucens sp. nov., a novel bacterium isolated from activated sludge.</title>
        <authorList>
            <person name="Liu J."/>
        </authorList>
    </citation>
    <scope>NUCLEOTIDE SEQUENCE [LARGE SCALE GENOMIC DNA]</scope>
    <source>
        <strain evidence="16 17">HX-7-19</strain>
    </source>
</reference>
<evidence type="ECO:0000256" key="1">
    <source>
        <dbReference type="ARBA" id="ARBA00000085"/>
    </source>
</evidence>
<proteinExistence type="predicted"/>
<feature type="domain" description="CheW-like" evidence="14">
    <location>
        <begin position="536"/>
        <end position="668"/>
    </location>
</feature>
<dbReference type="Gene3D" id="2.30.30.40">
    <property type="entry name" value="SH3 Domains"/>
    <property type="match status" value="1"/>
</dbReference>
<dbReference type="SMART" id="SM01231">
    <property type="entry name" value="H-kinase_dim"/>
    <property type="match status" value="1"/>
</dbReference>
<protein>
    <recommendedName>
        <fullName evidence="3">Chemotaxis protein CheA</fullName>
        <ecNumber evidence="2">2.7.13.3</ecNumber>
    </recommendedName>
</protein>
<dbReference type="InterPro" id="IPR008207">
    <property type="entry name" value="Sig_transdc_His_kin_Hpt_dom"/>
</dbReference>
<evidence type="ECO:0000256" key="12">
    <source>
        <dbReference type="PROSITE-ProRule" id="PRU00110"/>
    </source>
</evidence>
<dbReference type="InterPro" id="IPR004105">
    <property type="entry name" value="CheA-like_dim"/>
</dbReference>
<keyword evidence="9" id="KW-0067">ATP-binding</keyword>
<dbReference type="Gene3D" id="1.10.287.560">
    <property type="entry name" value="Histidine kinase CheA-like, homodimeric domain"/>
    <property type="match status" value="1"/>
</dbReference>
<feature type="domain" description="Histidine kinase" evidence="13">
    <location>
        <begin position="286"/>
        <end position="534"/>
    </location>
</feature>
<evidence type="ECO:0000256" key="2">
    <source>
        <dbReference type="ARBA" id="ARBA00012438"/>
    </source>
</evidence>
<dbReference type="SUPFAM" id="SSF55874">
    <property type="entry name" value="ATPase domain of HSP90 chaperone/DNA topoisomerase II/histidine kinase"/>
    <property type="match status" value="1"/>
</dbReference>
<feature type="domain" description="HPt" evidence="15">
    <location>
        <begin position="1"/>
        <end position="103"/>
    </location>
</feature>
<dbReference type="InterPro" id="IPR004358">
    <property type="entry name" value="Sig_transdc_His_kin-like_C"/>
</dbReference>
<comment type="catalytic activity">
    <reaction evidence="1">
        <text>ATP + protein L-histidine = ADP + protein N-phospho-L-histidine.</text>
        <dbReference type="EC" id="2.7.13.3"/>
    </reaction>
</comment>
<dbReference type="Proteomes" id="UP000474758">
    <property type="component" value="Unassembled WGS sequence"/>
</dbReference>
<evidence type="ECO:0000256" key="11">
    <source>
        <dbReference type="ARBA" id="ARBA00035100"/>
    </source>
</evidence>
<comment type="function">
    <text evidence="11">Involved in the transmission of sensory signals from the chemoreceptors to the flagellar motors. CheA is autophosphorylated; it can transfer its phosphate group to either CheB or CheY.</text>
</comment>
<organism evidence="16 17">
    <name type="scientific">Paragemmobacter kunshanensis</name>
    <dbReference type="NCBI Taxonomy" id="2583234"/>
    <lineage>
        <taxon>Bacteria</taxon>
        <taxon>Pseudomonadati</taxon>
        <taxon>Pseudomonadota</taxon>
        <taxon>Alphaproteobacteria</taxon>
        <taxon>Rhodobacterales</taxon>
        <taxon>Paracoccaceae</taxon>
        <taxon>Paragemmobacter</taxon>
    </lineage>
</organism>
<dbReference type="PROSITE" id="PS50109">
    <property type="entry name" value="HIS_KIN"/>
    <property type="match status" value="1"/>
</dbReference>
<dbReference type="FunFam" id="3.30.565.10:FF:000016">
    <property type="entry name" value="Chemotaxis protein CheA, putative"/>
    <property type="match status" value="1"/>
</dbReference>
<keyword evidence="6" id="KW-0808">Transferase</keyword>
<evidence type="ECO:0000256" key="10">
    <source>
        <dbReference type="ARBA" id="ARBA00023012"/>
    </source>
</evidence>
<dbReference type="SMART" id="SM00260">
    <property type="entry name" value="CheW"/>
    <property type="match status" value="1"/>
</dbReference>
<dbReference type="Pfam" id="PF02895">
    <property type="entry name" value="H-kinase_dim"/>
    <property type="match status" value="1"/>
</dbReference>
<dbReference type="Gene3D" id="3.30.565.10">
    <property type="entry name" value="Histidine kinase-like ATPase, C-terminal domain"/>
    <property type="match status" value="1"/>
</dbReference>
<evidence type="ECO:0000259" key="14">
    <source>
        <dbReference type="PROSITE" id="PS50851"/>
    </source>
</evidence>
<dbReference type="PROSITE" id="PS50894">
    <property type="entry name" value="HPT"/>
    <property type="match status" value="1"/>
</dbReference>
<dbReference type="PRINTS" id="PR00344">
    <property type="entry name" value="BCTRLSENSOR"/>
</dbReference>
<dbReference type="AlphaFoldDB" id="A0A6M1U910"/>
<dbReference type="EC" id="2.7.13.3" evidence="2"/>
<dbReference type="CDD" id="cd16916">
    <property type="entry name" value="HATPase_CheA-like"/>
    <property type="match status" value="1"/>
</dbReference>
<dbReference type="InterPro" id="IPR036890">
    <property type="entry name" value="HATPase_C_sf"/>
</dbReference>
<dbReference type="Pfam" id="PF01627">
    <property type="entry name" value="Hpt"/>
    <property type="match status" value="1"/>
</dbReference>
<dbReference type="InterPro" id="IPR036641">
    <property type="entry name" value="HPT_dom_sf"/>
</dbReference>
<evidence type="ECO:0000313" key="17">
    <source>
        <dbReference type="Proteomes" id="UP000474758"/>
    </source>
</evidence>
<evidence type="ECO:0000256" key="5">
    <source>
        <dbReference type="ARBA" id="ARBA00022553"/>
    </source>
</evidence>
<dbReference type="PANTHER" id="PTHR43395">
    <property type="entry name" value="SENSOR HISTIDINE KINASE CHEA"/>
    <property type="match status" value="1"/>
</dbReference>
<dbReference type="PROSITE" id="PS50851">
    <property type="entry name" value="CHEW"/>
    <property type="match status" value="1"/>
</dbReference>
<dbReference type="GO" id="GO:0005524">
    <property type="term" value="F:ATP binding"/>
    <property type="evidence" value="ECO:0007669"/>
    <property type="project" value="UniProtKB-KW"/>
</dbReference>
<dbReference type="SMART" id="SM00073">
    <property type="entry name" value="HPT"/>
    <property type="match status" value="1"/>
</dbReference>
<keyword evidence="7" id="KW-0547">Nucleotide-binding</keyword>
<dbReference type="SUPFAM" id="SSF50341">
    <property type="entry name" value="CheW-like"/>
    <property type="match status" value="1"/>
</dbReference>
<evidence type="ECO:0000256" key="3">
    <source>
        <dbReference type="ARBA" id="ARBA00021495"/>
    </source>
</evidence>
<dbReference type="GO" id="GO:0006935">
    <property type="term" value="P:chemotaxis"/>
    <property type="evidence" value="ECO:0007669"/>
    <property type="project" value="UniProtKB-KW"/>
</dbReference>
<dbReference type="EMBL" id="JAALFE010000012">
    <property type="protein sequence ID" value="NGQ91803.1"/>
    <property type="molecule type" value="Genomic_DNA"/>
</dbReference>
<keyword evidence="4" id="KW-0145">Chemotaxis</keyword>
<dbReference type="InterPro" id="IPR036061">
    <property type="entry name" value="CheW-like_dom_sf"/>
</dbReference>
<dbReference type="InterPro" id="IPR002545">
    <property type="entry name" value="CheW-lke_dom"/>
</dbReference>
<dbReference type="InterPro" id="IPR005467">
    <property type="entry name" value="His_kinase_dom"/>
</dbReference>
<sequence length="681" mass="71545">MMTDDMAAIFREEVRDLLESLEKGLLDLKARPADMGLVNQVFRDLHTVKGSGAMFGFTELAAFIHEFETVFDRIRAGALAVTPEILRLALAAKDEIPGLVEGLADPEGRRGQILEGLQAVMGGGAVAEDAAEVAEGAGAAGIGAAGPQRLRFRLSGAALAMGARPELVLDELRGLGAEGIIADLADLPPLDRLDPEACAIGWEMDLPAGVTEAQVEDVFLFVDAEWKLTPAPVAAADAAPAAAGVAEAMTIAAPLAGTATDAVAPGSAPAAVAAAAAPAPAARGDQAGATIRVPAERLDALMDSVGELVIVEARLTELARQSRDPALIATAEQITRLAGGLRDATMTMRMVPLRSLVGRFRRLVMDLSDKLGKPVDFVVLGEETELDKTVIEKLADPLVHILRNAIDHGMETQAERAATEKPREGLIELSARHAGAEVLIRLRDDGRGMDVAKIRAKAVAKGLIPADAVLSEAQTFALIFEPGFSTAESVTELSGRGVGMDVVRRTIDSLRGSIEIESKPGLGTSVTLRLPLTLAIIEGLLIEVAGERYTLPMPTVQEIVELPPEKAQARRAGDFLDIRGRFVPFLRLRSLFDCPGQPGAAQNVVIVQSGETRVGIVVDRIVGTNQTVIKQMSKLHAGVRAVSGATILGDGSVALILDVQHLVGMGRLQGEPGQAPKEVAA</sequence>
<evidence type="ECO:0000259" key="13">
    <source>
        <dbReference type="PROSITE" id="PS50109"/>
    </source>
</evidence>
<dbReference type="SUPFAM" id="SSF47384">
    <property type="entry name" value="Homodimeric domain of signal transducing histidine kinase"/>
    <property type="match status" value="1"/>
</dbReference>
<dbReference type="Pfam" id="PF02518">
    <property type="entry name" value="HATPase_c"/>
    <property type="match status" value="1"/>
</dbReference>
<accession>A0A6M1U910</accession>
<evidence type="ECO:0000256" key="4">
    <source>
        <dbReference type="ARBA" id="ARBA00022500"/>
    </source>
</evidence>
<comment type="caution">
    <text evidence="16">The sequence shown here is derived from an EMBL/GenBank/DDBJ whole genome shotgun (WGS) entry which is preliminary data.</text>
</comment>
<dbReference type="CDD" id="cd00731">
    <property type="entry name" value="CheA_reg"/>
    <property type="match status" value="1"/>
</dbReference>
<keyword evidence="8" id="KW-0418">Kinase</keyword>
<evidence type="ECO:0000259" key="15">
    <source>
        <dbReference type="PROSITE" id="PS50894"/>
    </source>
</evidence>
<keyword evidence="10" id="KW-0902">Two-component regulatory system</keyword>
<feature type="modified residue" description="Phosphohistidine" evidence="12">
    <location>
        <position position="46"/>
    </location>
</feature>
<name>A0A6M1U910_9RHOB</name>